<dbReference type="KEGG" id="halt:IM660_12660"/>
<name>A0A7M1SPQ2_9MICO</name>
<evidence type="ECO:0000256" key="3">
    <source>
        <dbReference type="ARBA" id="ARBA00022692"/>
    </source>
</evidence>
<feature type="transmembrane region" description="Helical" evidence="7">
    <location>
        <begin position="321"/>
        <end position="345"/>
    </location>
</feature>
<feature type="transmembrane region" description="Helical" evidence="7">
    <location>
        <begin position="860"/>
        <end position="883"/>
    </location>
</feature>
<comment type="similarity">
    <text evidence="6">Belongs to the ABC-4 integral membrane protein family.</text>
</comment>
<feature type="transmembrane region" description="Helical" evidence="7">
    <location>
        <begin position="763"/>
        <end position="786"/>
    </location>
</feature>
<feature type="transmembrane region" description="Helical" evidence="7">
    <location>
        <begin position="481"/>
        <end position="501"/>
    </location>
</feature>
<keyword evidence="3 7" id="KW-0812">Transmembrane</keyword>
<dbReference type="PANTHER" id="PTHR30572:SF4">
    <property type="entry name" value="ABC TRANSPORTER PERMEASE YTRF"/>
    <property type="match status" value="1"/>
</dbReference>
<feature type="transmembrane region" description="Helical" evidence="7">
    <location>
        <begin position="817"/>
        <end position="840"/>
    </location>
</feature>
<keyword evidence="5 7" id="KW-0472">Membrane</keyword>
<protein>
    <submittedName>
        <fullName evidence="9">ABC transporter permease</fullName>
    </submittedName>
</protein>
<dbReference type="GO" id="GO:0022857">
    <property type="term" value="F:transmembrane transporter activity"/>
    <property type="evidence" value="ECO:0007669"/>
    <property type="project" value="TreeGrafter"/>
</dbReference>
<evidence type="ECO:0000313" key="10">
    <source>
        <dbReference type="Proteomes" id="UP000593758"/>
    </source>
</evidence>
<evidence type="ECO:0000256" key="2">
    <source>
        <dbReference type="ARBA" id="ARBA00022475"/>
    </source>
</evidence>
<evidence type="ECO:0000256" key="5">
    <source>
        <dbReference type="ARBA" id="ARBA00023136"/>
    </source>
</evidence>
<feature type="transmembrane region" description="Helical" evidence="7">
    <location>
        <begin position="374"/>
        <end position="394"/>
    </location>
</feature>
<organism evidence="9 10">
    <name type="scientific">Ruania alkalisoli</name>
    <dbReference type="NCBI Taxonomy" id="2779775"/>
    <lineage>
        <taxon>Bacteria</taxon>
        <taxon>Bacillati</taxon>
        <taxon>Actinomycetota</taxon>
        <taxon>Actinomycetes</taxon>
        <taxon>Micrococcales</taxon>
        <taxon>Ruaniaceae</taxon>
        <taxon>Ruania</taxon>
    </lineage>
</organism>
<dbReference type="EMBL" id="CP063169">
    <property type="protein sequence ID" value="QOR69529.1"/>
    <property type="molecule type" value="Genomic_DNA"/>
</dbReference>
<evidence type="ECO:0000256" key="7">
    <source>
        <dbReference type="SAM" id="Phobius"/>
    </source>
</evidence>
<dbReference type="Pfam" id="PF02687">
    <property type="entry name" value="FtsX"/>
    <property type="match status" value="1"/>
</dbReference>
<evidence type="ECO:0000313" key="9">
    <source>
        <dbReference type="EMBL" id="QOR69529.1"/>
    </source>
</evidence>
<keyword evidence="10" id="KW-1185">Reference proteome</keyword>
<sequence>MRSRLLTRTIRSSLGATLALALLVSLVTALLTAWPRLERQTFTAEVNHSITQTPPTVRALTAQVPNYPLTAQAGLAELQPAVERTLTEAGPELRSAAGGPRVSLTTGPVPMTIPGGGTDAFYAMSVRLRVDHGIDPFITLVEGTSPAPSAWASMGTPEAPVEVMVAVGTAERMELAVGDTFTVPVGSDGYVTSPEARTEFVITGLFDAVDPDAEQWQHQLSTLSPRIDADPNQGEAATAIVYLNPDFTGHIPMFADAELWVPIHPVAERAAGLLSDLRAFTAIDRPLEVRGPYDQPRVRFTTELDEVLESATGRWQSTSTVLAMVAAGPVGVAFAVLALGVRLLVARRSTALALAAARGGAPHQLRAVMAAEGFAFSVPAAAIGAGAAIAAVPAPPLTTVELASDLLLPAAVALAPPVLLALLPLPRLRPHRADQRRGRRWRWVVEAVVVALTAAALWLVLDRGTASTDSGSGTDPLAVTAPLLLAVTVSMVTLRIFPLAARAVHRTARRGRGLTAFLGSARLVRSGGAGLVPLVALAIGVAIAVLATTMLTTLRGGVDDGARAAAGADLRLTGPPFTDADLAAVADLAGVEALSAVTTISSVPLVEDDSSRRVTVYAVDSATLAQVQDQVPGAVELPEGFDRATAAGVPALVWSGHDVDTGGEVRLAMSSSVVLDVRGEPAAASGIANAHPWVMVDLHLLREATGENLVPRDVLIQLAPGAGPGATDAVEQWLDGRGTIASPTEATAEFLASPSARSLQAGFLIALLVSLVLACLAIVLGLLLAAPERRHLLGVLRTLGVSRRTEGRLVAWESVPLVGAAVLAGAGLGLVLPHLVAAAVDLRPFTGSATQPVLRTDVLMVLGVLAILTIVLTLCVLLAGAMARRLSVSVLRIGE</sequence>
<proteinExistence type="inferred from homology"/>
<dbReference type="PANTHER" id="PTHR30572">
    <property type="entry name" value="MEMBRANE COMPONENT OF TRANSPORTER-RELATED"/>
    <property type="match status" value="1"/>
</dbReference>
<dbReference type="Proteomes" id="UP000593758">
    <property type="component" value="Chromosome"/>
</dbReference>
<evidence type="ECO:0000256" key="1">
    <source>
        <dbReference type="ARBA" id="ARBA00004651"/>
    </source>
</evidence>
<dbReference type="RefSeq" id="WP_193495969.1">
    <property type="nucleotide sequence ID" value="NZ_CP063169.1"/>
</dbReference>
<gene>
    <name evidence="9" type="ORF">IM660_12660</name>
</gene>
<feature type="transmembrane region" description="Helical" evidence="7">
    <location>
        <begin position="443"/>
        <end position="461"/>
    </location>
</feature>
<dbReference type="GO" id="GO:0005886">
    <property type="term" value="C:plasma membrane"/>
    <property type="evidence" value="ECO:0007669"/>
    <property type="project" value="UniProtKB-SubCell"/>
</dbReference>
<dbReference type="InterPro" id="IPR003838">
    <property type="entry name" value="ABC3_permease_C"/>
</dbReference>
<keyword evidence="2" id="KW-1003">Cell membrane</keyword>
<reference evidence="9 10" key="1">
    <citation type="submission" date="2020-10" db="EMBL/GenBank/DDBJ databases">
        <title>Haloactinobacterium sp. RN3S43, a bacterium isolated from saline soil.</title>
        <authorList>
            <person name="Sun J.-Q."/>
        </authorList>
    </citation>
    <scope>NUCLEOTIDE SEQUENCE [LARGE SCALE GENOMIC DNA]</scope>
    <source>
        <strain evidence="9 10">RN3S43</strain>
    </source>
</reference>
<feature type="transmembrane region" description="Helical" evidence="7">
    <location>
        <begin position="522"/>
        <end position="547"/>
    </location>
</feature>
<dbReference type="AlphaFoldDB" id="A0A7M1SPQ2"/>
<keyword evidence="4 7" id="KW-1133">Transmembrane helix</keyword>
<comment type="subcellular location">
    <subcellularLocation>
        <location evidence="1">Cell membrane</location>
        <topology evidence="1">Multi-pass membrane protein</topology>
    </subcellularLocation>
</comment>
<feature type="domain" description="ABC3 transporter permease C-terminal" evidence="8">
    <location>
        <begin position="765"/>
        <end position="884"/>
    </location>
</feature>
<evidence type="ECO:0000256" key="4">
    <source>
        <dbReference type="ARBA" id="ARBA00022989"/>
    </source>
</evidence>
<feature type="transmembrane region" description="Helical" evidence="7">
    <location>
        <begin position="406"/>
        <end position="423"/>
    </location>
</feature>
<dbReference type="InterPro" id="IPR050250">
    <property type="entry name" value="Macrolide_Exporter_MacB"/>
</dbReference>
<evidence type="ECO:0000256" key="6">
    <source>
        <dbReference type="ARBA" id="ARBA00038076"/>
    </source>
</evidence>
<evidence type="ECO:0000259" key="8">
    <source>
        <dbReference type="Pfam" id="PF02687"/>
    </source>
</evidence>
<accession>A0A7M1SPQ2</accession>